<dbReference type="PANTHER" id="PTHR30344">
    <property type="entry name" value="6-PHOSPHOGLUCONOLACTONASE-RELATED"/>
    <property type="match status" value="1"/>
</dbReference>
<dbReference type="InterPro" id="IPR050282">
    <property type="entry name" value="Cycloisomerase_2"/>
</dbReference>
<evidence type="ECO:0008006" key="5">
    <source>
        <dbReference type="Google" id="ProtNLM"/>
    </source>
</evidence>
<dbReference type="InterPro" id="IPR015943">
    <property type="entry name" value="WD40/YVTN_repeat-like_dom_sf"/>
</dbReference>
<evidence type="ECO:0000313" key="4">
    <source>
        <dbReference type="Proteomes" id="UP000236546"/>
    </source>
</evidence>
<evidence type="ECO:0000256" key="1">
    <source>
        <dbReference type="ARBA" id="ARBA00005564"/>
    </source>
</evidence>
<feature type="signal peptide" evidence="2">
    <location>
        <begin position="1"/>
        <end position="24"/>
    </location>
</feature>
<dbReference type="Proteomes" id="UP000236546">
    <property type="component" value="Unassembled WGS sequence"/>
</dbReference>
<dbReference type="AlphaFoldDB" id="A0A2K0TJU3"/>
<gene>
    <name evidence="3" type="ORF">TGAMA5MH_02539</name>
</gene>
<reference evidence="3 4" key="1">
    <citation type="submission" date="2017-02" db="EMBL/GenBank/DDBJ databases">
        <title>Genomes of Trichoderma spp. with biocontrol activity.</title>
        <authorList>
            <person name="Gardiner D."/>
            <person name="Kazan K."/>
            <person name="Vos C."/>
            <person name="Harvey P."/>
        </authorList>
    </citation>
    <scope>NUCLEOTIDE SEQUENCE [LARGE SCALE GENOMIC DNA]</scope>
    <source>
        <strain evidence="3 4">A5MH</strain>
    </source>
</reference>
<organism evidence="3 4">
    <name type="scientific">Trichoderma gamsii</name>
    <dbReference type="NCBI Taxonomy" id="398673"/>
    <lineage>
        <taxon>Eukaryota</taxon>
        <taxon>Fungi</taxon>
        <taxon>Dikarya</taxon>
        <taxon>Ascomycota</taxon>
        <taxon>Pezizomycotina</taxon>
        <taxon>Sordariomycetes</taxon>
        <taxon>Hypocreomycetidae</taxon>
        <taxon>Hypocreales</taxon>
        <taxon>Hypocreaceae</taxon>
        <taxon>Trichoderma</taxon>
    </lineage>
</organism>
<accession>A0A2K0TJU3</accession>
<protein>
    <recommendedName>
        <fullName evidence="5">3-carboxymuconate cyclase</fullName>
    </recommendedName>
</protein>
<dbReference type="PANTHER" id="PTHR30344:SF1">
    <property type="entry name" value="6-PHOSPHOGLUCONOLACTONASE"/>
    <property type="match status" value="1"/>
</dbReference>
<comment type="caution">
    <text evidence="3">The sequence shown here is derived from an EMBL/GenBank/DDBJ whole genome shotgun (WGS) entry which is preliminary data.</text>
</comment>
<proteinExistence type="inferred from homology"/>
<dbReference type="Pfam" id="PF10282">
    <property type="entry name" value="Lactonase"/>
    <property type="match status" value="1"/>
</dbReference>
<dbReference type="SUPFAM" id="SSF51004">
    <property type="entry name" value="C-terminal (heme d1) domain of cytochrome cd1-nitrite reductase"/>
    <property type="match status" value="1"/>
</dbReference>
<evidence type="ECO:0000256" key="2">
    <source>
        <dbReference type="SAM" id="SignalP"/>
    </source>
</evidence>
<dbReference type="InterPro" id="IPR011048">
    <property type="entry name" value="Haem_d1_sf"/>
</dbReference>
<sequence>MPARRNLQKSLVSTLLCAGNLASAGLVYVSSYSQTVTTLNYTHGQNTGIQKLSPVSVSQSCSDNPSWLTLDYTDAVLYCIDEGLNTPGGALTTFKTASDGSLQKLGQISTPNGPVSGVVFGNNRHGLAVAHYGGSAFTTWDVSDPTNLKLVQTINFKLTGPPTDPDRQDAPHPHEAVLDPTGKFLLVPDLGMDLIHLYSFDPKSLKLTSITPVSVKPGSGPRHLAFVVKGSKTFAYLVTELGNTIIGYEVTYPKGKIQLTEFFSIPSHGAGPAEPSSYAVSEVVLSPDTNFLIVSSRAENSSTIPDFDNPSKIIPSDPLINFKIDPTTGELELLQVVPAGGQFPRQFSINQEGNLLAVGLQDDGRVVFVDRDPATGLLGGFVAYADIAGQITSAVFDQADIKP</sequence>
<name>A0A2K0TJU3_9HYPO</name>
<dbReference type="EMBL" id="MTYH01000023">
    <property type="protein sequence ID" value="PNP45799.1"/>
    <property type="molecule type" value="Genomic_DNA"/>
</dbReference>
<dbReference type="OrthoDB" id="9972196at2759"/>
<dbReference type="InterPro" id="IPR019405">
    <property type="entry name" value="Lactonase_7-beta_prop"/>
</dbReference>
<dbReference type="Gene3D" id="2.130.10.10">
    <property type="entry name" value="YVTN repeat-like/Quinoprotein amine dehydrogenase"/>
    <property type="match status" value="1"/>
</dbReference>
<keyword evidence="2" id="KW-0732">Signal</keyword>
<dbReference type="GO" id="GO:0017057">
    <property type="term" value="F:6-phosphogluconolactonase activity"/>
    <property type="evidence" value="ECO:0007669"/>
    <property type="project" value="TreeGrafter"/>
</dbReference>
<comment type="similarity">
    <text evidence="1">Belongs to the cycloisomerase 2 family.</text>
</comment>
<evidence type="ECO:0000313" key="3">
    <source>
        <dbReference type="EMBL" id="PNP45799.1"/>
    </source>
</evidence>
<feature type="chain" id="PRO_5014398198" description="3-carboxymuconate cyclase" evidence="2">
    <location>
        <begin position="25"/>
        <end position="403"/>
    </location>
</feature>